<keyword evidence="7" id="KW-0349">Heme</keyword>
<dbReference type="PROSITE" id="PS00559">
    <property type="entry name" value="MOLYBDOPTERIN_EUK"/>
    <property type="match status" value="1"/>
</dbReference>
<dbReference type="Pfam" id="PF00175">
    <property type="entry name" value="NAD_binding_1"/>
    <property type="match status" value="1"/>
</dbReference>
<keyword evidence="10" id="KW-0274">FAD</keyword>
<feature type="binding site" evidence="18">
    <location>
        <position position="179"/>
    </location>
    <ligand>
        <name>Mo-molybdopterin</name>
        <dbReference type="ChEBI" id="CHEBI:71302"/>
    </ligand>
    <ligandPart>
        <name>Mo</name>
        <dbReference type="ChEBI" id="CHEBI:28685"/>
    </ligandPart>
</feature>
<keyword evidence="6 18" id="KW-0500">Molybdenum</keyword>
<dbReference type="SUPFAM" id="SSF56524">
    <property type="entry name" value="Oxidoreductase molybdopterin-binding domain"/>
    <property type="match status" value="1"/>
</dbReference>
<keyword evidence="8" id="KW-0285">Flavoprotein</keyword>
<dbReference type="GO" id="GO:0050464">
    <property type="term" value="F:nitrate reductase (NADPH) activity"/>
    <property type="evidence" value="ECO:0007669"/>
    <property type="project" value="UniProtKB-EC"/>
</dbReference>
<dbReference type="SUPFAM" id="SSF55856">
    <property type="entry name" value="Cytochrome b5-like heme/steroid binding domain"/>
    <property type="match status" value="1"/>
</dbReference>
<dbReference type="InterPro" id="IPR005066">
    <property type="entry name" value="MoCF_OxRdtse_dimer"/>
</dbReference>
<feature type="domain" description="FAD-binding FR-type" evidence="21">
    <location>
        <begin position="649"/>
        <end position="754"/>
    </location>
</feature>
<keyword evidence="23" id="KW-1185">Reference proteome</keyword>
<dbReference type="Pfam" id="PF00970">
    <property type="entry name" value="FAD_binding_6"/>
    <property type="match status" value="1"/>
</dbReference>
<evidence type="ECO:0000313" key="22">
    <source>
        <dbReference type="EMBL" id="KAH7375585.1"/>
    </source>
</evidence>
<dbReference type="GO" id="GO:0042128">
    <property type="term" value="P:nitrate assimilation"/>
    <property type="evidence" value="ECO:0007669"/>
    <property type="project" value="UniProtKB-KW"/>
</dbReference>
<dbReference type="PANTHER" id="PTHR19372">
    <property type="entry name" value="SULFITE REDUCTASE"/>
    <property type="match status" value="1"/>
</dbReference>
<dbReference type="InterPro" id="IPR000572">
    <property type="entry name" value="OxRdtase_Mopterin-bd_dom"/>
</dbReference>
<dbReference type="GO" id="GO:0020037">
    <property type="term" value="F:heme binding"/>
    <property type="evidence" value="ECO:0007669"/>
    <property type="project" value="InterPro"/>
</dbReference>
<dbReference type="PROSITE" id="PS51384">
    <property type="entry name" value="FAD_FR"/>
    <property type="match status" value="1"/>
</dbReference>
<evidence type="ECO:0000256" key="3">
    <source>
        <dbReference type="ARBA" id="ARBA00003838"/>
    </source>
</evidence>
<evidence type="ECO:0000256" key="1">
    <source>
        <dbReference type="ARBA" id="ARBA00001971"/>
    </source>
</evidence>
<organism evidence="22 23">
    <name type="scientific">Plectosphaerella cucumerina</name>
    <dbReference type="NCBI Taxonomy" id="40658"/>
    <lineage>
        <taxon>Eukaryota</taxon>
        <taxon>Fungi</taxon>
        <taxon>Dikarya</taxon>
        <taxon>Ascomycota</taxon>
        <taxon>Pezizomycotina</taxon>
        <taxon>Sordariomycetes</taxon>
        <taxon>Hypocreomycetidae</taxon>
        <taxon>Glomerellales</taxon>
        <taxon>Plectosphaerellaceae</taxon>
        <taxon>Plectosphaerella</taxon>
    </lineage>
</organism>
<dbReference type="PANTHER" id="PTHR19372:SF7">
    <property type="entry name" value="SULFITE OXIDASE, MITOCHONDRIAL"/>
    <property type="match status" value="1"/>
</dbReference>
<dbReference type="PRINTS" id="PR00406">
    <property type="entry name" value="CYTB5RDTASE"/>
</dbReference>
<dbReference type="InterPro" id="IPR022407">
    <property type="entry name" value="OxRdtase_Mopterin_BS"/>
</dbReference>
<dbReference type="FunFam" id="3.90.420.10:FF:000005">
    <property type="entry name" value="Nitrate reductase"/>
    <property type="match status" value="1"/>
</dbReference>
<reference evidence="22" key="1">
    <citation type="journal article" date="2021" name="Nat. Commun.">
        <title>Genetic determinants of endophytism in the Arabidopsis root mycobiome.</title>
        <authorList>
            <person name="Mesny F."/>
            <person name="Miyauchi S."/>
            <person name="Thiergart T."/>
            <person name="Pickel B."/>
            <person name="Atanasova L."/>
            <person name="Karlsson M."/>
            <person name="Huettel B."/>
            <person name="Barry K.W."/>
            <person name="Haridas S."/>
            <person name="Chen C."/>
            <person name="Bauer D."/>
            <person name="Andreopoulos W."/>
            <person name="Pangilinan J."/>
            <person name="LaButti K."/>
            <person name="Riley R."/>
            <person name="Lipzen A."/>
            <person name="Clum A."/>
            <person name="Drula E."/>
            <person name="Henrissat B."/>
            <person name="Kohler A."/>
            <person name="Grigoriev I.V."/>
            <person name="Martin F.M."/>
            <person name="Hacquard S."/>
        </authorList>
    </citation>
    <scope>NUCLEOTIDE SEQUENCE</scope>
    <source>
        <strain evidence="22">MPI-CAGE-AT-0016</strain>
    </source>
</reference>
<comment type="similarity">
    <text evidence="4 17">Belongs to the nitrate reductase family.</text>
</comment>
<dbReference type="InterPro" id="IPR014756">
    <property type="entry name" value="Ig_E-set"/>
</dbReference>
<dbReference type="GO" id="GO:0043546">
    <property type="term" value="F:molybdopterin cofactor binding"/>
    <property type="evidence" value="ECO:0007669"/>
    <property type="project" value="InterPro"/>
</dbReference>
<dbReference type="Proteomes" id="UP000813385">
    <property type="component" value="Unassembled WGS sequence"/>
</dbReference>
<evidence type="ECO:0000259" key="20">
    <source>
        <dbReference type="PROSITE" id="PS50255"/>
    </source>
</evidence>
<sequence>MEILAPQPAGPFVDQLPLDADFNKLPPSPPQTIRNGGTSTPASEKGAMVSSSLCLFEELDAERERVYPLPTKPTINSVLPEDLKTPDSFVTRDPRLIRLTGVHPYNVEAPLSDLYEQGFITNKDLHYVRNHGAVPKVEDQDMLDWEFSVEGMVEKPFTLTLRDLITEYEQITYPVTLVCAGNRRKEQNVVRKTKGFSWGAAGLSTALWTGVSLGDLLARAMPKRGARYVYFEGADKLPNGNYGTNIKLNWAMDPNRGVTVCYRMNGELLHPDHGRPVRIIIPGQIGGRSVKWLKKIVVNHDPSDNWYHIYDNRVLPTDVSPEASADLPDTWKDERYAIYDLNANSATCFPAHDETISLKTGPESYKVRGYAYGGGGRRITRVELTLDKGRTWTRANISYPEDDYRLAPEGDTLYGGKMDMSWRESSFCWCFWDFDVPVARLAEADDIMVRCMDEGMMVQPRDMYWSVLGMMNNPWFRVVIHKDAHDTLRFEHPTLPALRPGGWMERVKKAGGNLTNGFWGENVKGEAESAVEAEPVKEICMTKEGVKRVITLEELRQHSGEQEPWFVVNGEVYDGTPYLEGHPGGAASIIGAAGQDASEEFLAIHSENAKAMMPTYHIGTLDEASRKQLASGEEEAAPETNRAVFLQNKTWAKALMTAKSPVSDDSKIFTFDLDTPEQTIGLPVGQHLMIRVRDPVTREAIIRAYTPLSEGTDKGKLDILIKVYETGKMTRALDSMPLGHWIEFKGPVGKFIYEGRGLCTVGGKQRNVKRFVMICGGSGITPIFQVLRAVMKDAEDQTKCLVLDGNRMEQDILCRTDLDTMAAANPDKCKLVYTLSKGGDDWAGLRGRMDAPFFQRELGPCLCGAGEEMVLICGPEAMEKSVKTIMLGLGWKEDDLLFF</sequence>
<dbReference type="InterPro" id="IPR036400">
    <property type="entry name" value="Cyt_B5-like_heme/steroid_sf"/>
</dbReference>
<dbReference type="FunFam" id="3.10.120.10:FF:000016">
    <property type="entry name" value="Nitrate reductase"/>
    <property type="match status" value="1"/>
</dbReference>
<dbReference type="InterPro" id="IPR008335">
    <property type="entry name" value="Mopterin_OxRdtase_euk"/>
</dbReference>
<keyword evidence="12" id="KW-0560">Oxidoreductase</keyword>
<dbReference type="PROSITE" id="PS00191">
    <property type="entry name" value="CYTOCHROME_B5_1"/>
    <property type="match status" value="1"/>
</dbReference>
<comment type="cofactor">
    <cofactor evidence="1">
        <name>heme</name>
        <dbReference type="ChEBI" id="CHEBI:30413"/>
    </cofactor>
</comment>
<keyword evidence="14 17" id="KW-0534">Nitrate assimilation</keyword>
<dbReference type="Pfam" id="PF03404">
    <property type="entry name" value="Mo-co_dimer"/>
    <property type="match status" value="1"/>
</dbReference>
<dbReference type="PRINTS" id="PR00363">
    <property type="entry name" value="CYTOCHROMEB5"/>
</dbReference>
<dbReference type="InterPro" id="IPR017927">
    <property type="entry name" value="FAD-bd_FR_type"/>
</dbReference>
<dbReference type="GO" id="GO:0008482">
    <property type="term" value="F:sulfite oxidase activity"/>
    <property type="evidence" value="ECO:0007669"/>
    <property type="project" value="TreeGrafter"/>
</dbReference>
<evidence type="ECO:0000256" key="14">
    <source>
        <dbReference type="ARBA" id="ARBA00023063"/>
    </source>
</evidence>
<name>A0A8K0TS01_9PEZI</name>
<evidence type="ECO:0000256" key="15">
    <source>
        <dbReference type="ARBA" id="ARBA00023157"/>
    </source>
</evidence>
<dbReference type="Gene3D" id="2.40.30.10">
    <property type="entry name" value="Translation factors"/>
    <property type="match status" value="1"/>
</dbReference>
<dbReference type="EMBL" id="JAGPXD010000001">
    <property type="protein sequence ID" value="KAH7375585.1"/>
    <property type="molecule type" value="Genomic_DNA"/>
</dbReference>
<evidence type="ECO:0000256" key="18">
    <source>
        <dbReference type="PIRSR" id="PIRSR000233-1"/>
    </source>
</evidence>
<dbReference type="InterPro" id="IPR001433">
    <property type="entry name" value="OxRdtase_FAD/NAD-bd"/>
</dbReference>
<comment type="caution">
    <text evidence="22">The sequence shown here is derived from an EMBL/GenBank/DDBJ whole genome shotgun (WGS) entry which is preliminary data.</text>
</comment>
<dbReference type="SUPFAM" id="SSF81296">
    <property type="entry name" value="E set domains"/>
    <property type="match status" value="1"/>
</dbReference>
<comment type="cofactor">
    <cofactor evidence="2">
        <name>FAD</name>
        <dbReference type="ChEBI" id="CHEBI:57692"/>
    </cofactor>
</comment>
<evidence type="ECO:0000256" key="6">
    <source>
        <dbReference type="ARBA" id="ARBA00022505"/>
    </source>
</evidence>
<dbReference type="InterPro" id="IPR001199">
    <property type="entry name" value="Cyt_B5-like_heme/steroid-bd"/>
</dbReference>
<evidence type="ECO:0000256" key="7">
    <source>
        <dbReference type="ARBA" id="ARBA00022617"/>
    </source>
</evidence>
<evidence type="ECO:0000256" key="5">
    <source>
        <dbReference type="ARBA" id="ARBA00011738"/>
    </source>
</evidence>
<dbReference type="GO" id="GO:0006809">
    <property type="term" value="P:nitric oxide biosynthetic process"/>
    <property type="evidence" value="ECO:0007669"/>
    <property type="project" value="InterPro"/>
</dbReference>
<keyword evidence="9 18" id="KW-0479">Metal-binding</keyword>
<evidence type="ECO:0000256" key="2">
    <source>
        <dbReference type="ARBA" id="ARBA00001974"/>
    </source>
</evidence>
<dbReference type="GO" id="GO:0030151">
    <property type="term" value="F:molybdenum ion binding"/>
    <property type="evidence" value="ECO:0007669"/>
    <property type="project" value="InterPro"/>
</dbReference>
<dbReference type="PIRSF" id="PIRSF000233">
    <property type="entry name" value="Nitr_rd_NADH"/>
    <property type="match status" value="1"/>
</dbReference>
<keyword evidence="11" id="KW-0521">NADP</keyword>
<dbReference type="Pfam" id="PF00174">
    <property type="entry name" value="Oxidored_molyb"/>
    <property type="match status" value="1"/>
</dbReference>
<evidence type="ECO:0000256" key="12">
    <source>
        <dbReference type="ARBA" id="ARBA00023002"/>
    </source>
</evidence>
<dbReference type="InterPro" id="IPR008333">
    <property type="entry name" value="Cbr1-like_FAD-bd_dom"/>
</dbReference>
<dbReference type="InterPro" id="IPR012137">
    <property type="entry name" value="Nitr_rd_NADH"/>
</dbReference>
<evidence type="ECO:0000259" key="21">
    <source>
        <dbReference type="PROSITE" id="PS51384"/>
    </source>
</evidence>
<dbReference type="GO" id="GO:0006790">
    <property type="term" value="P:sulfur compound metabolic process"/>
    <property type="evidence" value="ECO:0007669"/>
    <property type="project" value="TreeGrafter"/>
</dbReference>
<dbReference type="PROSITE" id="PS50255">
    <property type="entry name" value="CYTOCHROME_B5_2"/>
    <property type="match status" value="1"/>
</dbReference>
<comment type="cofactor">
    <cofactor evidence="18">
        <name>Mo-molybdopterin</name>
        <dbReference type="ChEBI" id="CHEBI:71302"/>
    </cofactor>
    <text evidence="18">Binds 1 Mo-molybdopterin (Mo-MPT) cofactor per subunit.</text>
</comment>
<dbReference type="Gene3D" id="3.90.420.10">
    <property type="entry name" value="Oxidoreductase, molybdopterin-binding domain"/>
    <property type="match status" value="1"/>
</dbReference>
<dbReference type="SUPFAM" id="SSF52343">
    <property type="entry name" value="Ferredoxin reductase-like, C-terminal NADP-linked domain"/>
    <property type="match status" value="1"/>
</dbReference>
<dbReference type="InterPro" id="IPR039261">
    <property type="entry name" value="FNR_nucleotide-bd"/>
</dbReference>
<comment type="function">
    <text evidence="3 17">Nitrate reductase is a key enzyme involved in the first step of nitrate assimilation in plants, fungi and bacteria.</text>
</comment>
<dbReference type="AlphaFoldDB" id="A0A8K0TS01"/>
<evidence type="ECO:0000256" key="9">
    <source>
        <dbReference type="ARBA" id="ARBA00022723"/>
    </source>
</evidence>
<dbReference type="CDD" id="cd06183">
    <property type="entry name" value="cyt_b5_reduct_like"/>
    <property type="match status" value="1"/>
</dbReference>
<evidence type="ECO:0000256" key="8">
    <source>
        <dbReference type="ARBA" id="ARBA00022630"/>
    </source>
</evidence>
<evidence type="ECO:0000256" key="13">
    <source>
        <dbReference type="ARBA" id="ARBA00023004"/>
    </source>
</evidence>
<dbReference type="OrthoDB" id="432685at2759"/>
<dbReference type="SUPFAM" id="SSF63380">
    <property type="entry name" value="Riboflavin synthase domain-like"/>
    <property type="match status" value="1"/>
</dbReference>
<feature type="compositionally biased region" description="Polar residues" evidence="19">
    <location>
        <begin position="31"/>
        <end position="42"/>
    </location>
</feature>
<keyword evidence="13" id="KW-0408">Iron</keyword>
<proteinExistence type="inferred from homology"/>
<evidence type="ECO:0000313" key="23">
    <source>
        <dbReference type="Proteomes" id="UP000813385"/>
    </source>
</evidence>
<evidence type="ECO:0000256" key="17">
    <source>
        <dbReference type="PIRNR" id="PIRNR000233"/>
    </source>
</evidence>
<accession>A0A8K0TS01</accession>
<evidence type="ECO:0000256" key="19">
    <source>
        <dbReference type="SAM" id="MobiDB-lite"/>
    </source>
</evidence>
<dbReference type="Gene3D" id="3.10.120.10">
    <property type="entry name" value="Cytochrome b5-like heme/steroid binding domain"/>
    <property type="match status" value="1"/>
</dbReference>
<comment type="catalytic activity">
    <reaction evidence="16">
        <text>nitrite + NADP(+) + H2O = nitrate + NADPH + H(+)</text>
        <dbReference type="Rhea" id="RHEA:19061"/>
        <dbReference type="ChEBI" id="CHEBI:15377"/>
        <dbReference type="ChEBI" id="CHEBI:15378"/>
        <dbReference type="ChEBI" id="CHEBI:16301"/>
        <dbReference type="ChEBI" id="CHEBI:17632"/>
        <dbReference type="ChEBI" id="CHEBI:57783"/>
        <dbReference type="ChEBI" id="CHEBI:58349"/>
        <dbReference type="EC" id="1.7.1.3"/>
    </reaction>
</comment>
<comment type="subunit">
    <text evidence="5">Homodimer.</text>
</comment>
<feature type="region of interest" description="Disordered" evidence="19">
    <location>
        <begin position="1"/>
        <end position="45"/>
    </location>
</feature>
<keyword evidence="15" id="KW-1015">Disulfide bond</keyword>
<dbReference type="PRINTS" id="PR00407">
    <property type="entry name" value="EUMOPTERIN"/>
</dbReference>
<dbReference type="Pfam" id="PF00173">
    <property type="entry name" value="Cyt-b5"/>
    <property type="match status" value="1"/>
</dbReference>
<dbReference type="SMART" id="SM01117">
    <property type="entry name" value="Cyt-b5"/>
    <property type="match status" value="1"/>
</dbReference>
<dbReference type="InterPro" id="IPR017938">
    <property type="entry name" value="Riboflavin_synthase-like_b-brl"/>
</dbReference>
<gene>
    <name evidence="22" type="ORF">B0T11DRAFT_270574</name>
</gene>
<feature type="domain" description="Cytochrome b5 heme-binding" evidence="20">
    <location>
        <begin position="547"/>
        <end position="622"/>
    </location>
</feature>
<dbReference type="Gene3D" id="3.40.50.80">
    <property type="entry name" value="Nucleotide-binding domain of ferredoxin-NADP reductase (FNR) module"/>
    <property type="match status" value="1"/>
</dbReference>
<protein>
    <recommendedName>
        <fullName evidence="17">Nitrate reductase</fullName>
    </recommendedName>
</protein>
<evidence type="ECO:0000256" key="11">
    <source>
        <dbReference type="ARBA" id="ARBA00022857"/>
    </source>
</evidence>
<dbReference type="InterPro" id="IPR018506">
    <property type="entry name" value="Cyt_B5_heme-BS"/>
</dbReference>
<evidence type="ECO:0000256" key="10">
    <source>
        <dbReference type="ARBA" id="ARBA00022827"/>
    </source>
</evidence>
<dbReference type="Gene3D" id="2.60.40.650">
    <property type="match status" value="1"/>
</dbReference>
<evidence type="ECO:0000256" key="4">
    <source>
        <dbReference type="ARBA" id="ARBA00006253"/>
    </source>
</evidence>
<dbReference type="InterPro" id="IPR036374">
    <property type="entry name" value="OxRdtase_Mopterin-bd_sf"/>
</dbReference>
<evidence type="ECO:0000256" key="16">
    <source>
        <dbReference type="ARBA" id="ARBA00049155"/>
    </source>
</evidence>